<dbReference type="EMBL" id="JAFIQS010000009">
    <property type="protein sequence ID" value="KAG5165778.1"/>
    <property type="molecule type" value="Genomic_DNA"/>
</dbReference>
<proteinExistence type="predicted"/>
<protein>
    <submittedName>
        <fullName evidence="1">Uncharacterized protein</fullName>
    </submittedName>
</protein>
<organism evidence="1">
    <name type="scientific">Psilocybe cubensis</name>
    <name type="common">Psychedelic mushroom</name>
    <name type="synonym">Stropharia cubensis</name>
    <dbReference type="NCBI Taxonomy" id="181762"/>
    <lineage>
        <taxon>Eukaryota</taxon>
        <taxon>Fungi</taxon>
        <taxon>Dikarya</taxon>
        <taxon>Basidiomycota</taxon>
        <taxon>Agaricomycotina</taxon>
        <taxon>Agaricomycetes</taxon>
        <taxon>Agaricomycetidae</taxon>
        <taxon>Agaricales</taxon>
        <taxon>Agaricineae</taxon>
        <taxon>Strophariaceae</taxon>
        <taxon>Psilocybe</taxon>
    </lineage>
</organism>
<accession>A0A8H7XU79</accession>
<dbReference type="OrthoDB" id="3054393at2759"/>
<sequence length="276" mass="31826">MRPLKSLEKAYLGLAQLDPLEEDAGQNEIEQLQYLYRIAGLVHLQTSGLLAASGIEPDDDEWAALEFPDQNVPPTPQERLTEIIQHNFFDSPNDAEYWIPRIVQSPVKASMLQQEQVAFLHLFQGYNKANSINDLIELLGSDDYTGTFDALFQRIVNIENNAHNPRRLLARFHISSDLEADSRVHKFLHAMLGTIQAIKFAEEWDQMDNRGKQQYREEMFNVIYPFHNEVDTAIQKRHKATFASRHNKVVKSRQDTKKLFQKLSSWIPSGTQQHPT</sequence>
<gene>
    <name evidence="1" type="ORF">JR316_009363</name>
</gene>
<comment type="caution">
    <text evidence="1">The sequence shown here is derived from an EMBL/GenBank/DDBJ whole genome shotgun (WGS) entry which is preliminary data.</text>
</comment>
<reference evidence="1" key="1">
    <citation type="submission" date="2021-02" db="EMBL/GenBank/DDBJ databases">
        <title>Psilocybe cubensis genome.</title>
        <authorList>
            <person name="Mckernan K.J."/>
            <person name="Crawford S."/>
            <person name="Trippe A."/>
            <person name="Kane L.T."/>
            <person name="Mclaughlin S."/>
        </authorList>
    </citation>
    <scope>NUCLEOTIDE SEQUENCE [LARGE SCALE GENOMIC DNA]</scope>
    <source>
        <strain evidence="1">MGC-MH-2018</strain>
    </source>
</reference>
<dbReference type="AlphaFoldDB" id="A0A8H7XU79"/>
<evidence type="ECO:0000313" key="1">
    <source>
        <dbReference type="EMBL" id="KAG5165778.1"/>
    </source>
</evidence>
<name>A0A8H7XU79_PSICU</name>